<feature type="compositionally biased region" description="Gly residues" evidence="7">
    <location>
        <begin position="289"/>
        <end position="298"/>
    </location>
</feature>
<comment type="similarity">
    <text evidence="2">Belongs to the glycosyl hydrolase 10 (cellulase F) family.</text>
</comment>
<keyword evidence="11" id="KW-1185">Reference proteome</keyword>
<evidence type="ECO:0000259" key="9">
    <source>
        <dbReference type="Pfam" id="PF02018"/>
    </source>
</evidence>
<feature type="region of interest" description="Disordered" evidence="7">
    <location>
        <begin position="270"/>
        <end position="305"/>
    </location>
</feature>
<evidence type="ECO:0000256" key="3">
    <source>
        <dbReference type="ARBA" id="ARBA00012590"/>
    </source>
</evidence>
<keyword evidence="4" id="KW-0624">Polysaccharide degradation</keyword>
<evidence type="ECO:0000256" key="6">
    <source>
        <dbReference type="ARBA" id="ARBA00023295"/>
    </source>
</evidence>
<accession>A0ABT5U6G0</accession>
<keyword evidence="5" id="KW-0378">Hydrolase</keyword>
<dbReference type="InterPro" id="IPR024079">
    <property type="entry name" value="MetalloPept_cat_dom_sf"/>
</dbReference>
<protein>
    <recommendedName>
        <fullName evidence="3">endo-1,4-beta-xylanase</fullName>
        <ecNumber evidence="3">3.2.1.8</ecNumber>
    </recommendedName>
</protein>
<dbReference type="EC" id="3.2.1.8" evidence="3"/>
<dbReference type="PANTHER" id="PTHR31490:SF88">
    <property type="entry name" value="BETA-XYLANASE"/>
    <property type="match status" value="1"/>
</dbReference>
<dbReference type="InterPro" id="IPR044846">
    <property type="entry name" value="GH10"/>
</dbReference>
<evidence type="ECO:0000256" key="2">
    <source>
        <dbReference type="ARBA" id="ARBA00007495"/>
    </source>
</evidence>
<name>A0ABT5U6G0_9GAMM</name>
<dbReference type="PANTHER" id="PTHR31490">
    <property type="entry name" value="GLYCOSYL HYDROLASE"/>
    <property type="match status" value="1"/>
</dbReference>
<evidence type="ECO:0000313" key="11">
    <source>
        <dbReference type="Proteomes" id="UP001528823"/>
    </source>
</evidence>
<dbReference type="Pfam" id="PF13582">
    <property type="entry name" value="Reprolysin_3"/>
    <property type="match status" value="1"/>
</dbReference>
<proteinExistence type="inferred from homology"/>
<gene>
    <name evidence="10" type="ORF">ORQ98_08175</name>
</gene>
<feature type="signal peptide" evidence="8">
    <location>
        <begin position="1"/>
        <end position="27"/>
    </location>
</feature>
<evidence type="ECO:0000313" key="10">
    <source>
        <dbReference type="EMBL" id="MDE1461946.1"/>
    </source>
</evidence>
<keyword evidence="6" id="KW-0326">Glycosidase</keyword>
<comment type="catalytic activity">
    <reaction evidence="1">
        <text>Endohydrolysis of (1-&gt;4)-beta-D-xylosidic linkages in xylans.</text>
        <dbReference type="EC" id="3.2.1.8"/>
    </reaction>
</comment>
<sequence length="621" mass="69624">MKAFGKFVLASSSLLTAAVMSINAAYANTQKTVVDVMVLYTDAATKTYKGRDIDARITSYISYANKAYANSNVNLQLRLVHSEKLKTNYYQTVNGYNLDGFRADSYVQKLRKEHGADIVTLVNLAERTNDGYITCGIGYVPQGYVSRYNSEGKFYYGASSQAYNLVGVDCGYNTFVHELGHNMGLGHSLKQKSVGGVYKWGRGYGEQGNFTTVMAYPYVFRATGLQQFSNPSLYKCNGRACGVEKTSYNGADSSENLNELAKQISEFMPTKHPLETDPGETTPETNPGSGNGETGTGGAQPTTPELCKKSHMEKNLLSQGDFNEISDWSMFRHGGYLEQISKVTSCGQDYRLQVRNRPYFYSGPMQDVTDKVKKGYEYEVSAKIKLVGDDRYTIRDDAQITLEINGGQSFQYLADASVTNKEFTTLKKKFKLTSRAVVEKLKLFAYGPQANRDFIIDEFKLVEVTKPVTPNNPIAFEESFENWNYEAISLDSGFYRTSYHASKGRYSLRSYNRNAWYYGPGVDVTGHVEANKSYQVSADVKLDNYRGTAQPVSLYLLYTDKNNPRRNYWHRIARKVVTHSQWFTLSGTLNAKGSQFVDAKLVVIGPDRGVEFNIDNIKVVK</sequence>
<dbReference type="Proteomes" id="UP001528823">
    <property type="component" value="Unassembled WGS sequence"/>
</dbReference>
<keyword evidence="4" id="KW-0119">Carbohydrate metabolism</keyword>
<dbReference type="InterPro" id="IPR008979">
    <property type="entry name" value="Galactose-bd-like_sf"/>
</dbReference>
<reference evidence="10 11" key="1">
    <citation type="submission" date="2022-11" db="EMBL/GenBank/DDBJ databases">
        <title>Spartinivicinus poritis sp. nov., isolated from scleractinian coral Porites lutea.</title>
        <authorList>
            <person name="Zhang G."/>
            <person name="Cai L."/>
            <person name="Wei Q."/>
        </authorList>
    </citation>
    <scope>NUCLEOTIDE SEQUENCE [LARGE SCALE GENOMIC DNA]</scope>
    <source>
        <strain evidence="10 11">A2-2</strain>
    </source>
</reference>
<feature type="chain" id="PRO_5047020000" description="endo-1,4-beta-xylanase" evidence="8">
    <location>
        <begin position="28"/>
        <end position="621"/>
    </location>
</feature>
<evidence type="ECO:0000256" key="7">
    <source>
        <dbReference type="SAM" id="MobiDB-lite"/>
    </source>
</evidence>
<organism evidence="10 11">
    <name type="scientific">Spartinivicinus poritis</name>
    <dbReference type="NCBI Taxonomy" id="2994640"/>
    <lineage>
        <taxon>Bacteria</taxon>
        <taxon>Pseudomonadati</taxon>
        <taxon>Pseudomonadota</taxon>
        <taxon>Gammaproteobacteria</taxon>
        <taxon>Oceanospirillales</taxon>
        <taxon>Zooshikellaceae</taxon>
        <taxon>Spartinivicinus</taxon>
    </lineage>
</organism>
<dbReference type="SUPFAM" id="SSF49785">
    <property type="entry name" value="Galactose-binding domain-like"/>
    <property type="match status" value="2"/>
</dbReference>
<dbReference type="RefSeq" id="WP_274688305.1">
    <property type="nucleotide sequence ID" value="NZ_JAPMOU010000007.1"/>
</dbReference>
<evidence type="ECO:0000256" key="8">
    <source>
        <dbReference type="SAM" id="SignalP"/>
    </source>
</evidence>
<comment type="caution">
    <text evidence="10">The sequence shown here is derived from an EMBL/GenBank/DDBJ whole genome shotgun (WGS) entry which is preliminary data.</text>
</comment>
<feature type="domain" description="CBM-cenC" evidence="9">
    <location>
        <begin position="476"/>
        <end position="605"/>
    </location>
</feature>
<dbReference type="EMBL" id="JAPMOU010000007">
    <property type="protein sequence ID" value="MDE1461946.1"/>
    <property type="molecule type" value="Genomic_DNA"/>
</dbReference>
<dbReference type="Gene3D" id="2.60.120.260">
    <property type="entry name" value="Galactose-binding domain-like"/>
    <property type="match status" value="2"/>
</dbReference>
<dbReference type="SUPFAM" id="SSF55486">
    <property type="entry name" value="Metalloproteases ('zincins'), catalytic domain"/>
    <property type="match status" value="1"/>
</dbReference>
<evidence type="ECO:0000256" key="1">
    <source>
        <dbReference type="ARBA" id="ARBA00000681"/>
    </source>
</evidence>
<keyword evidence="8" id="KW-0732">Signal</keyword>
<dbReference type="Pfam" id="PF02018">
    <property type="entry name" value="CBM_4_9"/>
    <property type="match status" value="2"/>
</dbReference>
<dbReference type="Gene3D" id="3.40.390.10">
    <property type="entry name" value="Collagenase (Catalytic Domain)"/>
    <property type="match status" value="1"/>
</dbReference>
<feature type="domain" description="CBM-cenC" evidence="9">
    <location>
        <begin position="314"/>
        <end position="439"/>
    </location>
</feature>
<evidence type="ECO:0000256" key="5">
    <source>
        <dbReference type="ARBA" id="ARBA00022801"/>
    </source>
</evidence>
<evidence type="ECO:0000256" key="4">
    <source>
        <dbReference type="ARBA" id="ARBA00022651"/>
    </source>
</evidence>
<keyword evidence="4" id="KW-0858">Xylan degradation</keyword>
<dbReference type="InterPro" id="IPR003305">
    <property type="entry name" value="CenC_carb-bd"/>
</dbReference>